<dbReference type="InterPro" id="IPR033463">
    <property type="entry name" value="sCache_3"/>
</dbReference>
<dbReference type="OrthoDB" id="9814363at2"/>
<feature type="domain" description="HAMP" evidence="11">
    <location>
        <begin position="200"/>
        <end position="255"/>
    </location>
</feature>
<evidence type="ECO:0000259" key="11">
    <source>
        <dbReference type="PROSITE" id="PS50885"/>
    </source>
</evidence>
<dbReference type="RefSeq" id="WP_158739443.1">
    <property type="nucleotide sequence ID" value="NZ_JAFBEP010000003.1"/>
</dbReference>
<comment type="similarity">
    <text evidence="7">Belongs to the methyl-accepting chemotaxis (MCP) protein family.</text>
</comment>
<dbReference type="Gene3D" id="1.10.287.950">
    <property type="entry name" value="Methyl-accepting chemotaxis protein"/>
    <property type="match status" value="1"/>
</dbReference>
<dbReference type="Proteomes" id="UP000483018">
    <property type="component" value="Unassembled WGS sequence"/>
</dbReference>
<feature type="transmembrane region" description="Helical" evidence="9">
    <location>
        <begin position="12"/>
        <end position="31"/>
    </location>
</feature>
<accession>A0A7C8HGU5</accession>
<evidence type="ECO:0000313" key="13">
    <source>
        <dbReference type="Proteomes" id="UP000483018"/>
    </source>
</evidence>
<evidence type="ECO:0000259" key="10">
    <source>
        <dbReference type="PROSITE" id="PS50111"/>
    </source>
</evidence>
<keyword evidence="6 8" id="KW-0807">Transducer</keyword>
<name>A0A7C8HGU5_9FIRM</name>
<dbReference type="PROSITE" id="PS50885">
    <property type="entry name" value="HAMP"/>
    <property type="match status" value="1"/>
</dbReference>
<comment type="subcellular location">
    <subcellularLocation>
        <location evidence="1">Cell membrane</location>
        <topology evidence="1">Multi-pass membrane protein</topology>
    </subcellularLocation>
</comment>
<evidence type="ECO:0000256" key="7">
    <source>
        <dbReference type="ARBA" id="ARBA00029447"/>
    </source>
</evidence>
<dbReference type="Pfam" id="PF17202">
    <property type="entry name" value="sCache_3_3"/>
    <property type="match status" value="1"/>
</dbReference>
<dbReference type="Pfam" id="PF00015">
    <property type="entry name" value="MCPsignal"/>
    <property type="match status" value="1"/>
</dbReference>
<evidence type="ECO:0000256" key="2">
    <source>
        <dbReference type="ARBA" id="ARBA00022475"/>
    </source>
</evidence>
<evidence type="ECO:0000256" key="5">
    <source>
        <dbReference type="ARBA" id="ARBA00023136"/>
    </source>
</evidence>
<dbReference type="Pfam" id="PF00672">
    <property type="entry name" value="HAMP"/>
    <property type="match status" value="1"/>
</dbReference>
<proteinExistence type="inferred from homology"/>
<dbReference type="SUPFAM" id="SSF58104">
    <property type="entry name" value="Methyl-accepting chemotaxis protein (MCP) signaling domain"/>
    <property type="match status" value="1"/>
</dbReference>
<dbReference type="GO" id="GO:0005886">
    <property type="term" value="C:plasma membrane"/>
    <property type="evidence" value="ECO:0007669"/>
    <property type="project" value="UniProtKB-SubCell"/>
</dbReference>
<organism evidence="12 13">
    <name type="scientific">Defluviitalea raffinosedens</name>
    <dbReference type="NCBI Taxonomy" id="1450156"/>
    <lineage>
        <taxon>Bacteria</taxon>
        <taxon>Bacillati</taxon>
        <taxon>Bacillota</taxon>
        <taxon>Clostridia</taxon>
        <taxon>Lachnospirales</taxon>
        <taxon>Defluviitaleaceae</taxon>
        <taxon>Defluviitalea</taxon>
    </lineage>
</organism>
<dbReference type="SMART" id="SM00304">
    <property type="entry name" value="HAMP"/>
    <property type="match status" value="1"/>
</dbReference>
<dbReference type="CDD" id="cd06225">
    <property type="entry name" value="HAMP"/>
    <property type="match status" value="1"/>
</dbReference>
<dbReference type="AlphaFoldDB" id="A0A7C8HGU5"/>
<reference evidence="12 13" key="1">
    <citation type="submission" date="2019-12" db="EMBL/GenBank/DDBJ databases">
        <title>Defluviitalea raffinosedens, isolated from a biogas fermenter, genome sequencing and characterization.</title>
        <authorList>
            <person name="Rettenmaier R."/>
            <person name="Schneider M."/>
            <person name="Neuhaus K."/>
            <person name="Liebl W."/>
            <person name="Zverlov V."/>
        </authorList>
    </citation>
    <scope>NUCLEOTIDE SEQUENCE [LARGE SCALE GENOMIC DNA]</scope>
    <source>
        <strain evidence="12 13">249c-K6</strain>
    </source>
</reference>
<dbReference type="InterPro" id="IPR004089">
    <property type="entry name" value="MCPsignal_dom"/>
</dbReference>
<evidence type="ECO:0000256" key="9">
    <source>
        <dbReference type="SAM" id="Phobius"/>
    </source>
</evidence>
<evidence type="ECO:0000256" key="6">
    <source>
        <dbReference type="ARBA" id="ARBA00023224"/>
    </source>
</evidence>
<gene>
    <name evidence="12" type="ORF">GND95_03440</name>
</gene>
<evidence type="ECO:0000256" key="8">
    <source>
        <dbReference type="PROSITE-ProRule" id="PRU00284"/>
    </source>
</evidence>
<keyword evidence="3 9" id="KW-0812">Transmembrane</keyword>
<keyword evidence="13" id="KW-1185">Reference proteome</keyword>
<keyword evidence="5 9" id="KW-0472">Membrane</keyword>
<dbReference type="SMART" id="SM00283">
    <property type="entry name" value="MA"/>
    <property type="match status" value="1"/>
</dbReference>
<feature type="domain" description="Methyl-accepting transducer" evidence="10">
    <location>
        <begin position="288"/>
        <end position="539"/>
    </location>
</feature>
<protein>
    <submittedName>
        <fullName evidence="12">HAMP domain-containing protein</fullName>
    </submittedName>
</protein>
<keyword evidence="2" id="KW-1003">Cell membrane</keyword>
<dbReference type="InterPro" id="IPR003660">
    <property type="entry name" value="HAMP_dom"/>
</dbReference>
<evidence type="ECO:0000256" key="4">
    <source>
        <dbReference type="ARBA" id="ARBA00022989"/>
    </source>
</evidence>
<dbReference type="PANTHER" id="PTHR32089">
    <property type="entry name" value="METHYL-ACCEPTING CHEMOTAXIS PROTEIN MCPB"/>
    <property type="match status" value="1"/>
</dbReference>
<dbReference type="GO" id="GO:0007165">
    <property type="term" value="P:signal transduction"/>
    <property type="evidence" value="ECO:0007669"/>
    <property type="project" value="UniProtKB-KW"/>
</dbReference>
<evidence type="ECO:0000256" key="1">
    <source>
        <dbReference type="ARBA" id="ARBA00004651"/>
    </source>
</evidence>
<comment type="caution">
    <text evidence="12">The sequence shown here is derived from an EMBL/GenBank/DDBJ whole genome shotgun (WGS) entry which is preliminary data.</text>
</comment>
<feature type="transmembrane region" description="Helical" evidence="9">
    <location>
        <begin position="176"/>
        <end position="198"/>
    </location>
</feature>
<dbReference type="EMBL" id="WSLF01000002">
    <property type="protein sequence ID" value="KAE9636189.1"/>
    <property type="molecule type" value="Genomic_DNA"/>
</dbReference>
<keyword evidence="4 9" id="KW-1133">Transmembrane helix</keyword>
<evidence type="ECO:0000256" key="3">
    <source>
        <dbReference type="ARBA" id="ARBA00022692"/>
    </source>
</evidence>
<dbReference type="PANTHER" id="PTHR32089:SF112">
    <property type="entry name" value="LYSOZYME-LIKE PROTEIN-RELATED"/>
    <property type="match status" value="1"/>
</dbReference>
<evidence type="ECO:0000313" key="12">
    <source>
        <dbReference type="EMBL" id="KAE9636189.1"/>
    </source>
</evidence>
<dbReference type="PROSITE" id="PS50111">
    <property type="entry name" value="CHEMOTAXIS_TRANSDUC_2"/>
    <property type="match status" value="1"/>
</dbReference>
<sequence length="562" mass="62101">MNHIQLRLRGKMTFFFSILLLICGTVILMFVRDGVNALNSYNMEKQLKSIVDLEYELFSREFQGAWSLKEGNLYKGDALLDGSSDVVDAISGATRYSIALFSDEKVVATSFPETNISSEALKILKEKKEAIIEEVILNGAAYEVIYKPIIDSSQNLIGSFSVWVLKDDVINMSRALFRNLSLITTMVIIIGIIFVLVFGRQISRPLTRVIKDVLKIAHGDYLVDVQRYDLTRKDEVGDLSRAIKEMVEKHKGMFKCLLTDSQEMSSSSQSLYGAVEAITVRVEEITASTEDIASVMTKIDAATLEVNHTSSVVADNIRNLAGHISQSNHTVGQIKERAESMKKASQQSQDETHLVYTQKKAKILEAIEKAEVVKEIQNMAQLISSVAAQTNLLALNASIEAARAGEQGKGFAVVAEEIRVLAEQSASAVTNIHAVIAQVYEAFENLSNNGKDILDFINDKVIKDYDLMAETSIQYQKDSKLVEELVRDFTKSTQSIASSMEQIQEQIKAISQSITSASSSTQTISFRLKETASTVEAISSVAETQAELGEQLAAMLSQFHTD</sequence>